<dbReference type="Gramene" id="KCW60953">
    <property type="protein sequence ID" value="KCW60953"/>
    <property type="gene ID" value="EUGRSUZ_H03685"/>
</dbReference>
<dbReference type="EMBL" id="KK198760">
    <property type="protein sequence ID" value="KCW60953.1"/>
    <property type="molecule type" value="Genomic_DNA"/>
</dbReference>
<gene>
    <name evidence="2" type="ORF">EUGRSUZ_H03685</name>
</gene>
<feature type="region of interest" description="Disordered" evidence="1">
    <location>
        <begin position="1"/>
        <end position="163"/>
    </location>
</feature>
<reference evidence="2" key="1">
    <citation type="submission" date="2013-07" db="EMBL/GenBank/DDBJ databases">
        <title>The genome of Eucalyptus grandis.</title>
        <authorList>
            <person name="Schmutz J."/>
            <person name="Hayes R."/>
            <person name="Myburg A."/>
            <person name="Tuskan G."/>
            <person name="Grattapaglia D."/>
            <person name="Rokhsar D.S."/>
        </authorList>
    </citation>
    <scope>NUCLEOTIDE SEQUENCE</scope>
    <source>
        <tissue evidence="2">Leaf extractions</tissue>
    </source>
</reference>
<dbReference type="InParanoid" id="A0A059B4C6"/>
<evidence type="ECO:0000256" key="1">
    <source>
        <dbReference type="SAM" id="MobiDB-lite"/>
    </source>
</evidence>
<feature type="compositionally biased region" description="Polar residues" evidence="1">
    <location>
        <begin position="62"/>
        <end position="91"/>
    </location>
</feature>
<organism evidence="2">
    <name type="scientific">Eucalyptus grandis</name>
    <name type="common">Flooded gum</name>
    <dbReference type="NCBI Taxonomy" id="71139"/>
    <lineage>
        <taxon>Eukaryota</taxon>
        <taxon>Viridiplantae</taxon>
        <taxon>Streptophyta</taxon>
        <taxon>Embryophyta</taxon>
        <taxon>Tracheophyta</taxon>
        <taxon>Spermatophyta</taxon>
        <taxon>Magnoliopsida</taxon>
        <taxon>eudicotyledons</taxon>
        <taxon>Gunneridae</taxon>
        <taxon>Pentapetalae</taxon>
        <taxon>rosids</taxon>
        <taxon>malvids</taxon>
        <taxon>Myrtales</taxon>
        <taxon>Myrtaceae</taxon>
        <taxon>Myrtoideae</taxon>
        <taxon>Eucalypteae</taxon>
        <taxon>Eucalyptus</taxon>
    </lineage>
</organism>
<dbReference type="AlphaFoldDB" id="A0A059B4C6"/>
<sequence length="163" mass="17987">MAEFSRKAKKLSRLPSPKQSSKRLRISAGQNPHPSRSQCIGSSPKLPPPMPGFFGKVKKMSRSPSPMQSLNGLRNSSGLNPHPLRSQSIGSSPELPPPMAEFSDLPTSRPQDHERRRTSRSGTPRPPPSRKNPTPSQSTPPTRSNPSAARRGRQLRHLPRRGR</sequence>
<accession>A0A059B4C6</accession>
<name>A0A059B4C6_EUCGR</name>
<feature type="compositionally biased region" description="Low complexity" evidence="1">
    <location>
        <begin position="131"/>
        <end position="147"/>
    </location>
</feature>
<proteinExistence type="predicted"/>
<feature type="compositionally biased region" description="Polar residues" evidence="1">
    <location>
        <begin position="28"/>
        <end position="41"/>
    </location>
</feature>
<feature type="compositionally biased region" description="Basic residues" evidence="1">
    <location>
        <begin position="150"/>
        <end position="163"/>
    </location>
</feature>
<evidence type="ECO:0000313" key="2">
    <source>
        <dbReference type="EMBL" id="KCW60953.1"/>
    </source>
</evidence>
<protein>
    <submittedName>
        <fullName evidence="2">Uncharacterized protein</fullName>
    </submittedName>
</protein>